<dbReference type="PROSITE" id="PS50977">
    <property type="entry name" value="HTH_TETR_2"/>
    <property type="match status" value="1"/>
</dbReference>
<dbReference type="GeneID" id="91378540"/>
<dbReference type="InterPro" id="IPR009057">
    <property type="entry name" value="Homeodomain-like_sf"/>
</dbReference>
<sequence>MRCFGADEHDDRTAQRVLDAAVSEIAASGMGKLKIDPVARRAGVNRATIYRRFGDLDGLIEAVTMREGRRMAATVAEAVAGRTDHRERAVEAFVACLRMAREHPVIARVAALEPQALIEAGLADDAALLSLGGAVVAEQLRAARSDGLATHLDPDEAGRTVAMLFAACVVLPTKHGVDLRTDESVRAYARRTLIPMIFGPDAAARQ</sequence>
<dbReference type="InterPro" id="IPR050109">
    <property type="entry name" value="HTH-type_TetR-like_transc_reg"/>
</dbReference>
<dbReference type="PANTHER" id="PTHR30055">
    <property type="entry name" value="HTH-TYPE TRANSCRIPTIONAL REGULATOR RUTR"/>
    <property type="match status" value="1"/>
</dbReference>
<dbReference type="PANTHER" id="PTHR30055:SF153">
    <property type="entry name" value="HTH-TYPE TRANSCRIPTIONAL REPRESSOR RV3405C"/>
    <property type="match status" value="1"/>
</dbReference>
<organism evidence="4 5">
    <name type="scientific">Nocardia salmonicida</name>
    <dbReference type="NCBI Taxonomy" id="53431"/>
    <lineage>
        <taxon>Bacteria</taxon>
        <taxon>Bacillati</taxon>
        <taxon>Actinomycetota</taxon>
        <taxon>Actinomycetes</taxon>
        <taxon>Mycobacteriales</taxon>
        <taxon>Nocardiaceae</taxon>
        <taxon>Nocardia</taxon>
    </lineage>
</organism>
<evidence type="ECO:0000313" key="5">
    <source>
        <dbReference type="Proteomes" id="UP001621418"/>
    </source>
</evidence>
<keyword evidence="5" id="KW-1185">Reference proteome</keyword>
<dbReference type="PRINTS" id="PR00455">
    <property type="entry name" value="HTHTETR"/>
</dbReference>
<proteinExistence type="predicted"/>
<dbReference type="InterPro" id="IPR001647">
    <property type="entry name" value="HTH_TetR"/>
</dbReference>
<dbReference type="Gene3D" id="1.10.357.10">
    <property type="entry name" value="Tetracycline Repressor, domain 2"/>
    <property type="match status" value="1"/>
</dbReference>
<dbReference type="SUPFAM" id="SSF46689">
    <property type="entry name" value="Homeodomain-like"/>
    <property type="match status" value="1"/>
</dbReference>
<accession>A0ABZ1N6J2</accession>
<protein>
    <submittedName>
        <fullName evidence="4">TetR/AcrR family transcriptional regulator</fullName>
    </submittedName>
</protein>
<evidence type="ECO:0000259" key="3">
    <source>
        <dbReference type="PROSITE" id="PS50977"/>
    </source>
</evidence>
<dbReference type="Gene3D" id="1.10.10.60">
    <property type="entry name" value="Homeodomain-like"/>
    <property type="match status" value="1"/>
</dbReference>
<dbReference type="Proteomes" id="UP001621418">
    <property type="component" value="Chromosome"/>
</dbReference>
<name>A0ABZ1N6J2_9NOCA</name>
<dbReference type="Pfam" id="PF00440">
    <property type="entry name" value="TetR_N"/>
    <property type="match status" value="1"/>
</dbReference>
<gene>
    <name evidence="4" type="ORF">OG308_30775</name>
</gene>
<dbReference type="EMBL" id="CP109527">
    <property type="protein sequence ID" value="WTY35602.1"/>
    <property type="molecule type" value="Genomic_DNA"/>
</dbReference>
<evidence type="ECO:0000256" key="2">
    <source>
        <dbReference type="PROSITE-ProRule" id="PRU00335"/>
    </source>
</evidence>
<keyword evidence="1 2" id="KW-0238">DNA-binding</keyword>
<dbReference type="RefSeq" id="WP_328656261.1">
    <property type="nucleotide sequence ID" value="NZ_CP108014.1"/>
</dbReference>
<reference evidence="4 5" key="1">
    <citation type="submission" date="2022-10" db="EMBL/GenBank/DDBJ databases">
        <title>The complete genomes of actinobacterial strains from the NBC collection.</title>
        <authorList>
            <person name="Joergensen T.S."/>
            <person name="Alvarez Arevalo M."/>
            <person name="Sterndorff E.B."/>
            <person name="Faurdal D."/>
            <person name="Vuksanovic O."/>
            <person name="Mourched A.-S."/>
            <person name="Charusanti P."/>
            <person name="Shaw S."/>
            <person name="Blin K."/>
            <person name="Weber T."/>
        </authorList>
    </citation>
    <scope>NUCLEOTIDE SEQUENCE [LARGE SCALE GENOMIC DNA]</scope>
    <source>
        <strain evidence="4 5">NBC_01413</strain>
    </source>
</reference>
<evidence type="ECO:0000313" key="4">
    <source>
        <dbReference type="EMBL" id="WTY35602.1"/>
    </source>
</evidence>
<feature type="domain" description="HTH tetR-type" evidence="3">
    <location>
        <begin position="11"/>
        <end position="71"/>
    </location>
</feature>
<feature type="DNA-binding region" description="H-T-H motif" evidence="2">
    <location>
        <begin position="34"/>
        <end position="53"/>
    </location>
</feature>
<evidence type="ECO:0000256" key="1">
    <source>
        <dbReference type="ARBA" id="ARBA00023125"/>
    </source>
</evidence>